<keyword evidence="2" id="KW-0349">Heme</keyword>
<proteinExistence type="inferred from homology"/>
<reference evidence="5" key="1">
    <citation type="submission" date="2014-12" db="EMBL/GenBank/DDBJ databases">
        <title>Genome Sequence of Valsa Canker Pathogens Uncovers a Specific Adaption of Colonization on Woody Bark.</title>
        <authorList>
            <person name="Yin Z."/>
            <person name="Liu H."/>
            <person name="Gao X."/>
            <person name="Li Z."/>
            <person name="Song N."/>
            <person name="Ke X."/>
            <person name="Dai Q."/>
            <person name="Wu Y."/>
            <person name="Sun Y."/>
            <person name="Xu J.-R."/>
            <person name="Kang Z.K."/>
            <person name="Wang L."/>
            <person name="Huang L."/>
        </authorList>
    </citation>
    <scope>NUCLEOTIDE SEQUENCE [LARGE SCALE GENOMIC DNA]</scope>
    <source>
        <strain evidence="5">03-8</strain>
    </source>
</reference>
<evidence type="ECO:0000256" key="3">
    <source>
        <dbReference type="ARBA" id="ARBA00022723"/>
    </source>
</evidence>
<keyword evidence="6" id="KW-1185">Reference proteome</keyword>
<dbReference type="GO" id="GO:0005506">
    <property type="term" value="F:iron ion binding"/>
    <property type="evidence" value="ECO:0007669"/>
    <property type="project" value="InterPro"/>
</dbReference>
<name>A0A194WBP8_CYTMA</name>
<dbReference type="PANTHER" id="PTHR24305:SF166">
    <property type="entry name" value="CYTOCHROME P450 12A4, MITOCHONDRIAL-RELATED"/>
    <property type="match status" value="1"/>
</dbReference>
<dbReference type="InterPro" id="IPR050121">
    <property type="entry name" value="Cytochrome_P450_monoxygenase"/>
</dbReference>
<dbReference type="SMR" id="A0A194WBP8"/>
<dbReference type="PANTHER" id="PTHR24305">
    <property type="entry name" value="CYTOCHROME P450"/>
    <property type="match status" value="1"/>
</dbReference>
<dbReference type="InterPro" id="IPR001128">
    <property type="entry name" value="Cyt_P450"/>
</dbReference>
<dbReference type="OrthoDB" id="1470350at2759"/>
<evidence type="ECO:0000256" key="1">
    <source>
        <dbReference type="ARBA" id="ARBA00010617"/>
    </source>
</evidence>
<gene>
    <name evidence="5" type="ORF">VM1G_11882</name>
</gene>
<comment type="similarity">
    <text evidence="1">Belongs to the cytochrome P450 family.</text>
</comment>
<sequence length="173" mass="19470">MNIPFHEAYGNIFEPETLGKLPMVLGGFIPVRWIPCEANRKFLFAASWLNDTVHKLVRQRRSEIEKAVKAESSSGMLSTILKESTLMEGGMADMNNIVGHLLILLSGGHGTSAMTMSWGLYELVRRPDVQEKLRQEMKIFEENCPDPTCTELDALPYLNNLVKDILRILPPGQ</sequence>
<dbReference type="Pfam" id="PF00067">
    <property type="entry name" value="p450"/>
    <property type="match status" value="1"/>
</dbReference>
<dbReference type="AlphaFoldDB" id="A0A194WBP8"/>
<dbReference type="GO" id="GO:0004497">
    <property type="term" value="F:monooxygenase activity"/>
    <property type="evidence" value="ECO:0007669"/>
    <property type="project" value="InterPro"/>
</dbReference>
<evidence type="ECO:0000256" key="2">
    <source>
        <dbReference type="ARBA" id="ARBA00022617"/>
    </source>
</evidence>
<keyword evidence="4" id="KW-0408">Iron</keyword>
<dbReference type="GO" id="GO:0016705">
    <property type="term" value="F:oxidoreductase activity, acting on paired donors, with incorporation or reduction of molecular oxygen"/>
    <property type="evidence" value="ECO:0007669"/>
    <property type="project" value="InterPro"/>
</dbReference>
<accession>A0A194WBP8</accession>
<keyword evidence="3" id="KW-0479">Metal-binding</keyword>
<evidence type="ECO:0000256" key="4">
    <source>
        <dbReference type="ARBA" id="ARBA00023004"/>
    </source>
</evidence>
<evidence type="ECO:0000313" key="5">
    <source>
        <dbReference type="EMBL" id="KUI73523.1"/>
    </source>
</evidence>
<dbReference type="InterPro" id="IPR036396">
    <property type="entry name" value="Cyt_P450_sf"/>
</dbReference>
<dbReference type="Gene3D" id="1.10.630.10">
    <property type="entry name" value="Cytochrome P450"/>
    <property type="match status" value="1"/>
</dbReference>
<dbReference type="Proteomes" id="UP000078559">
    <property type="component" value="Chromosome 10"/>
</dbReference>
<organism evidence="5 6">
    <name type="scientific">Cytospora mali</name>
    <name type="common">Apple Valsa canker fungus</name>
    <name type="synonym">Valsa mali</name>
    <dbReference type="NCBI Taxonomy" id="578113"/>
    <lineage>
        <taxon>Eukaryota</taxon>
        <taxon>Fungi</taxon>
        <taxon>Dikarya</taxon>
        <taxon>Ascomycota</taxon>
        <taxon>Pezizomycotina</taxon>
        <taxon>Sordariomycetes</taxon>
        <taxon>Sordariomycetidae</taxon>
        <taxon>Diaporthales</taxon>
        <taxon>Cytosporaceae</taxon>
        <taxon>Cytospora</taxon>
    </lineage>
</organism>
<dbReference type="EMBL" id="CM003107">
    <property type="protein sequence ID" value="KUI73523.1"/>
    <property type="molecule type" value="Genomic_DNA"/>
</dbReference>
<dbReference type="SUPFAM" id="SSF48264">
    <property type="entry name" value="Cytochrome P450"/>
    <property type="match status" value="1"/>
</dbReference>
<dbReference type="GO" id="GO:0020037">
    <property type="term" value="F:heme binding"/>
    <property type="evidence" value="ECO:0007669"/>
    <property type="project" value="InterPro"/>
</dbReference>
<protein>
    <submittedName>
        <fullName evidence="5">Lanosterol 14-alpha demethylase</fullName>
    </submittedName>
</protein>
<evidence type="ECO:0000313" key="6">
    <source>
        <dbReference type="Proteomes" id="UP000078559"/>
    </source>
</evidence>